<keyword evidence="2" id="KW-1185">Reference proteome</keyword>
<evidence type="ECO:0000313" key="2">
    <source>
        <dbReference type="Proteomes" id="UP000435357"/>
    </source>
</evidence>
<gene>
    <name evidence="1" type="ORF">F3059_07875</name>
</gene>
<dbReference type="OrthoDB" id="1373932at2"/>
<accession>A0A6N6M7A4</accession>
<protein>
    <recommendedName>
        <fullName evidence="3">Addiction module protein</fullName>
    </recommendedName>
</protein>
<name>A0A6N6M7A4_9FLAO</name>
<sequence>MKQGSAINIKYRLIEKLVKTEDQELLKQVESILDGKAYWESLPYEVKEVIDQSVAEGEEGKLEDHESVIKDYRKKHL</sequence>
<organism evidence="1 2">
    <name type="scientific">Salibacter halophilus</name>
    <dbReference type="NCBI Taxonomy" id="1803916"/>
    <lineage>
        <taxon>Bacteria</taxon>
        <taxon>Pseudomonadati</taxon>
        <taxon>Bacteroidota</taxon>
        <taxon>Flavobacteriia</taxon>
        <taxon>Flavobacteriales</taxon>
        <taxon>Salibacteraceae</taxon>
        <taxon>Salibacter</taxon>
    </lineage>
</organism>
<reference evidence="1 2" key="1">
    <citation type="submission" date="2019-09" db="EMBL/GenBank/DDBJ databases">
        <title>Genomes of Cryomorphaceae.</title>
        <authorList>
            <person name="Bowman J.P."/>
        </authorList>
    </citation>
    <scope>NUCLEOTIDE SEQUENCE [LARGE SCALE GENOMIC DNA]</scope>
    <source>
        <strain evidence="1 2">KCTC 52047</strain>
    </source>
</reference>
<evidence type="ECO:0000313" key="1">
    <source>
        <dbReference type="EMBL" id="KAB1063946.1"/>
    </source>
</evidence>
<comment type="caution">
    <text evidence="1">The sequence shown here is derived from an EMBL/GenBank/DDBJ whole genome shotgun (WGS) entry which is preliminary data.</text>
</comment>
<dbReference type="AlphaFoldDB" id="A0A6N6M7A4"/>
<dbReference type="RefSeq" id="WP_151167967.1">
    <property type="nucleotide sequence ID" value="NZ_WACR01000006.1"/>
</dbReference>
<proteinExistence type="predicted"/>
<dbReference type="EMBL" id="WACR01000006">
    <property type="protein sequence ID" value="KAB1063946.1"/>
    <property type="molecule type" value="Genomic_DNA"/>
</dbReference>
<evidence type="ECO:0008006" key="3">
    <source>
        <dbReference type="Google" id="ProtNLM"/>
    </source>
</evidence>
<dbReference type="Proteomes" id="UP000435357">
    <property type="component" value="Unassembled WGS sequence"/>
</dbReference>